<dbReference type="GO" id="GO:0009706">
    <property type="term" value="C:chloroplast inner membrane"/>
    <property type="evidence" value="ECO:0007669"/>
    <property type="project" value="TreeGrafter"/>
</dbReference>
<keyword evidence="2" id="KW-1185">Reference proteome</keyword>
<dbReference type="RefSeq" id="XP_013904428.1">
    <property type="nucleotide sequence ID" value="XM_014048974.1"/>
</dbReference>
<dbReference type="OrthoDB" id="1924069at2759"/>
<dbReference type="InterPro" id="IPR039342">
    <property type="entry name" value="TGD2-like"/>
</dbReference>
<protein>
    <submittedName>
        <fullName evidence="1">Uncharacterized protein</fullName>
    </submittedName>
</protein>
<dbReference type="GO" id="GO:0005543">
    <property type="term" value="F:phospholipid binding"/>
    <property type="evidence" value="ECO:0007669"/>
    <property type="project" value="TreeGrafter"/>
</dbReference>
<reference evidence="1 2" key="1">
    <citation type="journal article" date="2013" name="BMC Genomics">
        <title>Reconstruction of the lipid metabolism for the microalga Monoraphidium neglectum from its genome sequence reveals characteristics suitable for biofuel production.</title>
        <authorList>
            <person name="Bogen C."/>
            <person name="Al-Dilaimi A."/>
            <person name="Albersmeier A."/>
            <person name="Wichmann J."/>
            <person name="Grundmann M."/>
            <person name="Rupp O."/>
            <person name="Lauersen K.J."/>
            <person name="Blifernez-Klassen O."/>
            <person name="Kalinowski J."/>
            <person name="Goesmann A."/>
            <person name="Mussgnug J.H."/>
            <person name="Kruse O."/>
        </authorList>
    </citation>
    <scope>NUCLEOTIDE SEQUENCE [LARGE SCALE GENOMIC DNA]</scope>
    <source>
        <strain evidence="1 2">SAG 48.87</strain>
    </source>
</reference>
<dbReference type="EMBL" id="KK100510">
    <property type="protein sequence ID" value="KIZ05409.1"/>
    <property type="molecule type" value="Genomic_DNA"/>
</dbReference>
<dbReference type="GO" id="GO:0005319">
    <property type="term" value="F:lipid transporter activity"/>
    <property type="evidence" value="ECO:0007669"/>
    <property type="project" value="TreeGrafter"/>
</dbReference>
<evidence type="ECO:0000313" key="2">
    <source>
        <dbReference type="Proteomes" id="UP000054498"/>
    </source>
</evidence>
<dbReference type="PANTHER" id="PTHR34675:SF1">
    <property type="entry name" value="PROTEIN TRIGALACTOSYLDIACYLGLYCEROL 2, CHLOROPLASTIC"/>
    <property type="match status" value="1"/>
</dbReference>
<dbReference type="PANTHER" id="PTHR34675">
    <property type="entry name" value="PROTEIN TRIGALACTOSYLDIACYLGLYCEROL 2, CHLOROPLASTIC"/>
    <property type="match status" value="1"/>
</dbReference>
<sequence length="159" mass="17061">MQCAVVLMTHPQGVALDDLVYIMTRMARQMEAEGIDKIFAAAEQAAAALEEATPLLEEATHLAREVTPLLQELRQGGLVGNLEHLTEAAAGAAADIQALQAAVLTDDNVKALRSSVQTLCRTLEHVESISADMGAFSRDAGVQRNLKTLIQALSRIIEE</sequence>
<organism evidence="1 2">
    <name type="scientific">Monoraphidium neglectum</name>
    <dbReference type="NCBI Taxonomy" id="145388"/>
    <lineage>
        <taxon>Eukaryota</taxon>
        <taxon>Viridiplantae</taxon>
        <taxon>Chlorophyta</taxon>
        <taxon>core chlorophytes</taxon>
        <taxon>Chlorophyceae</taxon>
        <taxon>CS clade</taxon>
        <taxon>Sphaeropleales</taxon>
        <taxon>Selenastraceae</taxon>
        <taxon>Monoraphidium</taxon>
    </lineage>
</organism>
<dbReference type="Proteomes" id="UP000054498">
    <property type="component" value="Unassembled WGS sequence"/>
</dbReference>
<dbReference type="KEGG" id="mng:MNEG_2544"/>
<evidence type="ECO:0000313" key="1">
    <source>
        <dbReference type="EMBL" id="KIZ05409.1"/>
    </source>
</evidence>
<dbReference type="AlphaFoldDB" id="A0A0D2LFJ2"/>
<dbReference type="STRING" id="145388.A0A0D2LFJ2"/>
<accession>A0A0D2LFJ2</accession>
<proteinExistence type="predicted"/>
<name>A0A0D2LFJ2_9CHLO</name>
<dbReference type="GeneID" id="25735422"/>
<gene>
    <name evidence="1" type="ORF">MNEG_2544</name>
</gene>